<name>A0ABQ1GK07_9BACL</name>
<evidence type="ECO:0000259" key="2">
    <source>
        <dbReference type="Pfam" id="PF13649"/>
    </source>
</evidence>
<keyword evidence="4" id="KW-1185">Reference proteome</keyword>
<dbReference type="RefSeq" id="WP_094092689.1">
    <property type="nucleotide sequence ID" value="NZ_BMHF01000013.1"/>
</dbReference>
<proteinExistence type="predicted"/>
<dbReference type="EMBL" id="BMHF01000013">
    <property type="protein sequence ID" value="GGA45326.1"/>
    <property type="molecule type" value="Genomic_DNA"/>
</dbReference>
<evidence type="ECO:0000313" key="4">
    <source>
        <dbReference type="Proteomes" id="UP000609323"/>
    </source>
</evidence>
<feature type="domain" description="Methyltransferase" evidence="2">
    <location>
        <begin position="53"/>
        <end position="154"/>
    </location>
</feature>
<reference evidence="4" key="1">
    <citation type="journal article" date="2019" name="Int. J. Syst. Evol. Microbiol.">
        <title>The Global Catalogue of Microorganisms (GCM) 10K type strain sequencing project: providing services to taxonomists for standard genome sequencing and annotation.</title>
        <authorList>
            <consortium name="The Broad Institute Genomics Platform"/>
            <consortium name="The Broad Institute Genome Sequencing Center for Infectious Disease"/>
            <person name="Wu L."/>
            <person name="Ma J."/>
        </authorList>
    </citation>
    <scope>NUCLEOTIDE SEQUENCE [LARGE SCALE GENOMIC DNA]</scope>
    <source>
        <strain evidence="4">CGMCC 1.15044</strain>
    </source>
</reference>
<organism evidence="3 4">
    <name type="scientific">Paenibacillus physcomitrellae</name>
    <dbReference type="NCBI Taxonomy" id="1619311"/>
    <lineage>
        <taxon>Bacteria</taxon>
        <taxon>Bacillati</taxon>
        <taxon>Bacillota</taxon>
        <taxon>Bacilli</taxon>
        <taxon>Bacillales</taxon>
        <taxon>Paenibacillaceae</taxon>
        <taxon>Paenibacillus</taxon>
    </lineage>
</organism>
<dbReference type="GO" id="GO:0008168">
    <property type="term" value="F:methyltransferase activity"/>
    <property type="evidence" value="ECO:0007669"/>
    <property type="project" value="UniProtKB-KW"/>
</dbReference>
<keyword evidence="1" id="KW-0808">Transferase</keyword>
<sequence>MDRLQLIRQKEKEYHDEAYEQFELFQPGSWLHKPVRTIMELLAHFTEKDELCVLDLGCGVGRNSIPIAQSMEHKTGEVIAVDLLESAVAKLESYSRQYGVEDRIRPVLSDISAYPIAERYFDLIFSVSALEHLDTEISWSEVIKRMKQGTKPDGINAIIMSTSVRETVEDTGDELDPMYELMFSTESLLQKLEGLYAGWEVLKQTVKPYAVQIKRDGRAIRLESDVVTWVVQNTGS</sequence>
<dbReference type="Pfam" id="PF13649">
    <property type="entry name" value="Methyltransf_25"/>
    <property type="match status" value="1"/>
</dbReference>
<dbReference type="InterPro" id="IPR041698">
    <property type="entry name" value="Methyltransf_25"/>
</dbReference>
<dbReference type="GO" id="GO:0032259">
    <property type="term" value="P:methylation"/>
    <property type="evidence" value="ECO:0007669"/>
    <property type="project" value="UniProtKB-KW"/>
</dbReference>
<dbReference type="Gene3D" id="3.40.50.150">
    <property type="entry name" value="Vaccinia Virus protein VP39"/>
    <property type="match status" value="1"/>
</dbReference>
<gene>
    <name evidence="3" type="ORF">GCM10010917_33280</name>
</gene>
<dbReference type="Proteomes" id="UP000609323">
    <property type="component" value="Unassembled WGS sequence"/>
</dbReference>
<evidence type="ECO:0000256" key="1">
    <source>
        <dbReference type="ARBA" id="ARBA00022679"/>
    </source>
</evidence>
<protein>
    <submittedName>
        <fullName evidence="3">Methyltransferase</fullName>
    </submittedName>
</protein>
<comment type="caution">
    <text evidence="3">The sequence shown here is derived from an EMBL/GenBank/DDBJ whole genome shotgun (WGS) entry which is preliminary data.</text>
</comment>
<dbReference type="CDD" id="cd02440">
    <property type="entry name" value="AdoMet_MTases"/>
    <property type="match status" value="1"/>
</dbReference>
<dbReference type="InterPro" id="IPR029063">
    <property type="entry name" value="SAM-dependent_MTases_sf"/>
</dbReference>
<evidence type="ECO:0000313" key="3">
    <source>
        <dbReference type="EMBL" id="GGA45326.1"/>
    </source>
</evidence>
<keyword evidence="3" id="KW-0489">Methyltransferase</keyword>
<accession>A0ABQ1GK07</accession>
<dbReference type="PANTHER" id="PTHR43861">
    <property type="entry name" value="TRANS-ACONITATE 2-METHYLTRANSFERASE-RELATED"/>
    <property type="match status" value="1"/>
</dbReference>
<dbReference type="SUPFAM" id="SSF53335">
    <property type="entry name" value="S-adenosyl-L-methionine-dependent methyltransferases"/>
    <property type="match status" value="1"/>
</dbReference>